<dbReference type="Pfam" id="PF08021">
    <property type="entry name" value="FAD_binding_9"/>
    <property type="match status" value="1"/>
</dbReference>
<dbReference type="SUPFAM" id="SSF63380">
    <property type="entry name" value="Riboflavin synthase domain-like"/>
    <property type="match status" value="1"/>
</dbReference>
<dbReference type="PROSITE" id="PS51384">
    <property type="entry name" value="FAD_FR"/>
    <property type="match status" value="1"/>
</dbReference>
<evidence type="ECO:0000259" key="2">
    <source>
        <dbReference type="PROSITE" id="PS51384"/>
    </source>
</evidence>
<feature type="compositionally biased region" description="Low complexity" evidence="1">
    <location>
        <begin position="42"/>
        <end position="57"/>
    </location>
</feature>
<dbReference type="InterPro" id="IPR039374">
    <property type="entry name" value="SIP_fam"/>
</dbReference>
<dbReference type="PANTHER" id="PTHR30157:SF0">
    <property type="entry name" value="NADPH-DEPENDENT FERRIC-CHELATE REDUCTASE"/>
    <property type="match status" value="1"/>
</dbReference>
<dbReference type="Proteomes" id="UP000564573">
    <property type="component" value="Unassembled WGS sequence"/>
</dbReference>
<evidence type="ECO:0000313" key="3">
    <source>
        <dbReference type="EMBL" id="MBB3661811.1"/>
    </source>
</evidence>
<dbReference type="GO" id="GO:0016491">
    <property type="term" value="F:oxidoreductase activity"/>
    <property type="evidence" value="ECO:0007669"/>
    <property type="project" value="InterPro"/>
</dbReference>
<feature type="compositionally biased region" description="Low complexity" evidence="1">
    <location>
        <begin position="335"/>
        <end position="353"/>
    </location>
</feature>
<dbReference type="AlphaFoldDB" id="A0A839XGC3"/>
<feature type="domain" description="FAD-binding FR-type" evidence="2">
    <location>
        <begin position="68"/>
        <end position="200"/>
    </location>
</feature>
<accession>A0A839XGC3</accession>
<organism evidence="3 4">
    <name type="scientific">Prauserella sediminis</name>
    <dbReference type="NCBI Taxonomy" id="577680"/>
    <lineage>
        <taxon>Bacteria</taxon>
        <taxon>Bacillati</taxon>
        <taxon>Actinomycetota</taxon>
        <taxon>Actinomycetes</taxon>
        <taxon>Pseudonocardiales</taxon>
        <taxon>Pseudonocardiaceae</taxon>
        <taxon>Prauserella</taxon>
        <taxon>Prauserella salsuginis group</taxon>
    </lineage>
</organism>
<sequence length="353" mass="37670">MTVTAQSHAAPTAAPAPTAPSPTAPSPGTHDPAAPDSTVQDTEATTSSATRAGTTHAEVTTTPARPQFAFRRLTVSATRELTPHLVRVTFTGDDLDGFVTAAPDQYVKVFFPHSGRTRPDLPPPIEGDTTSWYRTYLAMPDDVRPPMRTYTVRAFRPEQCELDIDFVLHPDGGPASTWASGARPGDEIALMGPHGIYAVPDSATWQLLVGDESAIPAIAAILEQLPRDACARVFIEVGDPADRLNLPSPAADVDVRWIVRHPGSYGDAVLDAVRAADFPATTPYAWLAGEAELVKFARRHLVRDRGVDKRAVTFTGYWRKGRSEEEVGRENLAGSTATSTSTATSASASASAS</sequence>
<dbReference type="Gene3D" id="3.40.50.80">
    <property type="entry name" value="Nucleotide-binding domain of ferredoxin-NADP reductase (FNR) module"/>
    <property type="match status" value="1"/>
</dbReference>
<comment type="caution">
    <text evidence="3">The sequence shown here is derived from an EMBL/GenBank/DDBJ whole genome shotgun (WGS) entry which is preliminary data.</text>
</comment>
<protein>
    <submittedName>
        <fullName evidence="3">NADPH-dependent ferric siderophore reductase</fullName>
    </submittedName>
</protein>
<dbReference type="InterPro" id="IPR017938">
    <property type="entry name" value="Riboflavin_synthase-like_b-brl"/>
</dbReference>
<gene>
    <name evidence="3" type="ORF">FB384_000715</name>
</gene>
<evidence type="ECO:0000313" key="4">
    <source>
        <dbReference type="Proteomes" id="UP000564573"/>
    </source>
</evidence>
<proteinExistence type="predicted"/>
<dbReference type="InterPro" id="IPR007037">
    <property type="entry name" value="SIP_rossman_dom"/>
</dbReference>
<dbReference type="CDD" id="cd06193">
    <property type="entry name" value="siderophore_interacting"/>
    <property type="match status" value="1"/>
</dbReference>
<dbReference type="RefSeq" id="WP_221212635.1">
    <property type="nucleotide sequence ID" value="NZ_JACIBS010000001.1"/>
</dbReference>
<dbReference type="PANTHER" id="PTHR30157">
    <property type="entry name" value="FERRIC REDUCTASE, NADPH-DEPENDENT"/>
    <property type="match status" value="1"/>
</dbReference>
<name>A0A839XGC3_9PSEU</name>
<feature type="region of interest" description="Disordered" evidence="1">
    <location>
        <begin position="1"/>
        <end position="65"/>
    </location>
</feature>
<reference evidence="3 4" key="1">
    <citation type="submission" date="2020-08" db="EMBL/GenBank/DDBJ databases">
        <title>Sequencing the genomes of 1000 actinobacteria strains.</title>
        <authorList>
            <person name="Klenk H.-P."/>
        </authorList>
    </citation>
    <scope>NUCLEOTIDE SEQUENCE [LARGE SCALE GENOMIC DNA]</scope>
    <source>
        <strain evidence="3 4">DSM 45267</strain>
    </source>
</reference>
<feature type="region of interest" description="Disordered" evidence="1">
    <location>
        <begin position="323"/>
        <end position="353"/>
    </location>
</feature>
<dbReference type="EMBL" id="JACIBS010000001">
    <property type="protein sequence ID" value="MBB3661811.1"/>
    <property type="molecule type" value="Genomic_DNA"/>
</dbReference>
<dbReference type="Gene3D" id="2.40.30.10">
    <property type="entry name" value="Translation factors"/>
    <property type="match status" value="1"/>
</dbReference>
<dbReference type="Pfam" id="PF04954">
    <property type="entry name" value="SIP"/>
    <property type="match status" value="1"/>
</dbReference>
<evidence type="ECO:0000256" key="1">
    <source>
        <dbReference type="SAM" id="MobiDB-lite"/>
    </source>
</evidence>
<dbReference type="InterPro" id="IPR013113">
    <property type="entry name" value="SIP_FAD-bd"/>
</dbReference>
<keyword evidence="4" id="KW-1185">Reference proteome</keyword>
<dbReference type="InterPro" id="IPR017927">
    <property type="entry name" value="FAD-bd_FR_type"/>
</dbReference>
<dbReference type="InterPro" id="IPR039261">
    <property type="entry name" value="FNR_nucleotide-bd"/>
</dbReference>